<reference evidence="1" key="1">
    <citation type="journal article" date="2015" name="Nature">
        <title>Complex archaea that bridge the gap between prokaryotes and eukaryotes.</title>
        <authorList>
            <person name="Spang A."/>
            <person name="Saw J.H."/>
            <person name="Jorgensen S.L."/>
            <person name="Zaremba-Niedzwiedzka K."/>
            <person name="Martijn J."/>
            <person name="Lind A.E."/>
            <person name="van Eijk R."/>
            <person name="Schleper C."/>
            <person name="Guy L."/>
            <person name="Ettema T.J."/>
        </authorList>
    </citation>
    <scope>NUCLEOTIDE SEQUENCE</scope>
</reference>
<proteinExistence type="predicted"/>
<dbReference type="AlphaFoldDB" id="A0A0F9H311"/>
<name>A0A0F9H311_9ZZZZ</name>
<comment type="caution">
    <text evidence="1">The sequence shown here is derived from an EMBL/GenBank/DDBJ whole genome shotgun (WGS) entry which is preliminary data.</text>
</comment>
<evidence type="ECO:0000313" key="1">
    <source>
        <dbReference type="EMBL" id="KKM05429.1"/>
    </source>
</evidence>
<organism evidence="1">
    <name type="scientific">marine sediment metagenome</name>
    <dbReference type="NCBI Taxonomy" id="412755"/>
    <lineage>
        <taxon>unclassified sequences</taxon>
        <taxon>metagenomes</taxon>
        <taxon>ecological metagenomes</taxon>
    </lineage>
</organism>
<accession>A0A0F9H311</accession>
<feature type="non-terminal residue" evidence="1">
    <location>
        <position position="89"/>
    </location>
</feature>
<gene>
    <name evidence="1" type="ORF">LCGC14_1754230</name>
</gene>
<sequence length="89" mass="9882">MDDKKLNEAIASLLKDKSIPAREALAEMIIEFIQPNHITTNFVGLLLNTRALKPGDMLFKKLRKGITVRTLVPGSIHLASEVTVDERAN</sequence>
<dbReference type="EMBL" id="LAZR01016226">
    <property type="protein sequence ID" value="KKM05429.1"/>
    <property type="molecule type" value="Genomic_DNA"/>
</dbReference>
<protein>
    <submittedName>
        <fullName evidence="1">Uncharacterized protein</fullName>
    </submittedName>
</protein>